<proteinExistence type="predicted"/>
<reference evidence="1" key="1">
    <citation type="submission" date="2023-03" db="UniProtKB">
        <authorList>
            <consortium name="EnsemblPlants"/>
        </authorList>
    </citation>
    <scope>IDENTIFICATION</scope>
</reference>
<evidence type="ECO:0000313" key="1">
    <source>
        <dbReference type="EnsemblPlants" id="MELO3C031707.2.1"/>
    </source>
</evidence>
<accession>A0A9I9EC40</accession>
<name>A0A9I9EC40_CUCME</name>
<sequence>MVLVGKKKHFSQCGAGLEHKHTTQCLESQWQRNFRVQFIAPNNLRNSTIITQLRGAPWSMSENPSSTVPRFSNAYPLGLAKLKDPLYIL</sequence>
<protein>
    <submittedName>
        <fullName evidence="1">Uncharacterized protein</fullName>
    </submittedName>
</protein>
<dbReference type="EnsemblPlants" id="MELO3C031707.2.1">
    <property type="protein sequence ID" value="MELO3C031707.2.1"/>
    <property type="gene ID" value="MELO3C031707.2"/>
</dbReference>
<dbReference type="Gramene" id="MELO3C031707.2.1">
    <property type="protein sequence ID" value="MELO3C031707.2.1"/>
    <property type="gene ID" value="MELO3C031707.2"/>
</dbReference>
<dbReference type="AlphaFoldDB" id="A0A9I9EC40"/>
<organism evidence="1">
    <name type="scientific">Cucumis melo</name>
    <name type="common">Muskmelon</name>
    <dbReference type="NCBI Taxonomy" id="3656"/>
    <lineage>
        <taxon>Eukaryota</taxon>
        <taxon>Viridiplantae</taxon>
        <taxon>Streptophyta</taxon>
        <taxon>Embryophyta</taxon>
        <taxon>Tracheophyta</taxon>
        <taxon>Spermatophyta</taxon>
        <taxon>Magnoliopsida</taxon>
        <taxon>eudicotyledons</taxon>
        <taxon>Gunneridae</taxon>
        <taxon>Pentapetalae</taxon>
        <taxon>rosids</taxon>
        <taxon>fabids</taxon>
        <taxon>Cucurbitales</taxon>
        <taxon>Cucurbitaceae</taxon>
        <taxon>Benincaseae</taxon>
        <taxon>Cucumis</taxon>
    </lineage>
</organism>